<accession>A0A6P8FVP9</accession>
<dbReference type="InterPro" id="IPR000719">
    <property type="entry name" value="Prot_kinase_dom"/>
</dbReference>
<evidence type="ECO:0000256" key="4">
    <source>
        <dbReference type="PROSITE-ProRule" id="PRU10141"/>
    </source>
</evidence>
<dbReference type="Pfam" id="PF04548">
    <property type="entry name" value="AIG1"/>
    <property type="match status" value="3"/>
</dbReference>
<feature type="region of interest" description="Disordered" evidence="5">
    <location>
        <begin position="190"/>
        <end position="214"/>
    </location>
</feature>
<dbReference type="PROSITE" id="PS50011">
    <property type="entry name" value="PROTEIN_KINASE_DOM"/>
    <property type="match status" value="1"/>
</dbReference>
<feature type="domain" description="AIG1-type G" evidence="7">
    <location>
        <begin position="217"/>
        <end position="416"/>
    </location>
</feature>
<dbReference type="GO" id="GO:0005524">
    <property type="term" value="F:ATP binding"/>
    <property type="evidence" value="ECO:0007669"/>
    <property type="project" value="UniProtKB-UniRule"/>
</dbReference>
<evidence type="ECO:0000256" key="1">
    <source>
        <dbReference type="ARBA" id="ARBA00022741"/>
    </source>
</evidence>
<dbReference type="InterPro" id="IPR006703">
    <property type="entry name" value="G_AIG1"/>
</dbReference>
<evidence type="ECO:0000256" key="2">
    <source>
        <dbReference type="ARBA" id="ARBA00022840"/>
    </source>
</evidence>
<dbReference type="PANTHER" id="PTHR10903">
    <property type="entry name" value="GTPASE, IMAP FAMILY MEMBER-RELATED"/>
    <property type="match status" value="1"/>
</dbReference>
<evidence type="ECO:0000256" key="3">
    <source>
        <dbReference type="ARBA" id="ARBA00023134"/>
    </source>
</evidence>
<dbReference type="OrthoDB" id="9982588at2759"/>
<keyword evidence="8" id="KW-1185">Reference proteome</keyword>
<keyword evidence="1 4" id="KW-0547">Nucleotide-binding</keyword>
<dbReference type="FunFam" id="3.40.50.300:FF:001809">
    <property type="entry name" value="Si:ch1073-365p7.2"/>
    <property type="match status" value="2"/>
</dbReference>
<proteinExistence type="predicted"/>
<dbReference type="Proteomes" id="UP000515152">
    <property type="component" value="Chromosome 10"/>
</dbReference>
<dbReference type="InterPro" id="IPR017441">
    <property type="entry name" value="Protein_kinase_ATP_BS"/>
</dbReference>
<evidence type="ECO:0000313" key="9">
    <source>
        <dbReference type="RefSeq" id="XP_031430779.2"/>
    </source>
</evidence>
<dbReference type="Pfam" id="PF00069">
    <property type="entry name" value="Pkinase"/>
    <property type="match status" value="1"/>
</dbReference>
<dbReference type="PROSITE" id="PS51720">
    <property type="entry name" value="G_AIG1"/>
    <property type="match status" value="3"/>
</dbReference>
<keyword evidence="2 4" id="KW-0067">ATP-binding</keyword>
<dbReference type="SMART" id="SM00220">
    <property type="entry name" value="S_TKc"/>
    <property type="match status" value="1"/>
</dbReference>
<dbReference type="GO" id="GO:0005525">
    <property type="term" value="F:GTP binding"/>
    <property type="evidence" value="ECO:0007669"/>
    <property type="project" value="UniProtKB-KW"/>
</dbReference>
<feature type="compositionally biased region" description="Basic and acidic residues" evidence="5">
    <location>
        <begin position="190"/>
        <end position="208"/>
    </location>
</feature>
<evidence type="ECO:0000259" key="6">
    <source>
        <dbReference type="PROSITE" id="PS50011"/>
    </source>
</evidence>
<organism evidence="8 9">
    <name type="scientific">Clupea harengus</name>
    <name type="common">Atlantic herring</name>
    <dbReference type="NCBI Taxonomy" id="7950"/>
    <lineage>
        <taxon>Eukaryota</taxon>
        <taxon>Metazoa</taxon>
        <taxon>Chordata</taxon>
        <taxon>Craniata</taxon>
        <taxon>Vertebrata</taxon>
        <taxon>Euteleostomi</taxon>
        <taxon>Actinopterygii</taxon>
        <taxon>Neopterygii</taxon>
        <taxon>Teleostei</taxon>
        <taxon>Clupei</taxon>
        <taxon>Clupeiformes</taxon>
        <taxon>Clupeoidei</taxon>
        <taxon>Clupeidae</taxon>
        <taxon>Clupea</taxon>
    </lineage>
</organism>
<dbReference type="GeneID" id="105907849"/>
<dbReference type="InterPro" id="IPR045058">
    <property type="entry name" value="GIMA/IAN/Toc"/>
</dbReference>
<dbReference type="GO" id="GO:0004672">
    <property type="term" value="F:protein kinase activity"/>
    <property type="evidence" value="ECO:0007669"/>
    <property type="project" value="InterPro"/>
</dbReference>
<feature type="region of interest" description="Disordered" evidence="5">
    <location>
        <begin position="681"/>
        <end position="705"/>
    </location>
</feature>
<feature type="region of interest" description="Disordered" evidence="5">
    <location>
        <begin position="424"/>
        <end position="447"/>
    </location>
</feature>
<feature type="domain" description="AIG1-type G" evidence="7">
    <location>
        <begin position="451"/>
        <end position="650"/>
    </location>
</feature>
<dbReference type="PANTHER" id="PTHR10903:SF107">
    <property type="entry name" value="GTPASE IMAP FAMILY MEMBER 4-LIKE-RELATED"/>
    <property type="match status" value="1"/>
</dbReference>
<evidence type="ECO:0000313" key="8">
    <source>
        <dbReference type="Proteomes" id="UP000515152"/>
    </source>
</evidence>
<dbReference type="KEGG" id="char:105907849"/>
<feature type="compositionally biased region" description="Basic and acidic residues" evidence="5">
    <location>
        <begin position="424"/>
        <end position="442"/>
    </location>
</feature>
<dbReference type="RefSeq" id="XP_031430779.2">
    <property type="nucleotide sequence ID" value="XM_031574919.2"/>
</dbReference>
<gene>
    <name evidence="9" type="primary">LOC105907849</name>
</gene>
<name>A0A6P8FVP9_CLUHA</name>
<dbReference type="FunFam" id="3.40.50.300:FF:001756">
    <property type="entry name" value="Si:dkey-185m8.2"/>
    <property type="match status" value="1"/>
</dbReference>
<dbReference type="PROSITE" id="PS00108">
    <property type="entry name" value="PROTEIN_KINASE_ST"/>
    <property type="match status" value="1"/>
</dbReference>
<sequence>MWMIILLQEEFDTPGQTAECVKREGETAGRHITVVEAPGWFYDQSVVDTPERDKQEIVLSVSLCPPGPHAVLLVFDVIQSFTENNKRAVQEHLELLGERVWSHTIVLFTHGDRLGNTTIEQHIEREGKALQWVVEKCGNRYHVVENDKSDGGQVTELLEKIEEMVAGNRGHHFDLDAKILKELMMRKKEDERRAEERKRKVQNHRETLRSSGGAPHISDMRIVLLGSRRGGKSSSGNTILGREEFDASGQAAECVKREGETAGRHITVVEAPGWFRIQSVVDTPERVKQEIVLSVSLCPPGPHAVVLVINVNWPFTETDRRAVQEHLELLGERVWSHTIVLFTCEDRLRNTTIEQHIEREGKALQWVVEKCGNRYHVVENDKSDGGQVTELLEKIEEMVAGNRGHHFDFYAKILKELMMRKKEDERRAEERKRKVQKHRETLRSSGGVPHISDMRIVLLGWKRVGKSSSGNTILGREEFDTSGQTAECVKREGETAGRHITVVEAPGWYSNQSVVHTPERDKQEIALSVSLCPPGPHAVLLVIGAFQSFTETDRRSVQEHLELLGERVWSHTIVLFTCEDRLGNRTIEQHIEREGKGLQWVVEKCGNRYHVVENNKSNGGQVTELLEKIEEMVAGNRGEHSMSDPPNFREGLPDDFSGGDTGYYSTKSGLESELIKPFKQRRTAASVQGFGQQKPPLRPAHRKAPCAEGDGFERKAPFVEESTITVNYDERIGRGSYGTVYRGSYQGSPAAVKMMEIGDNPVTTNELIIPGRLSHPNIVRMIAVARSETHVLIANEYIHGANLQEVLYKDTPIKLQDKDKLFVALDIAMAVEYIHGKTIIHQDLKPANIMIAADNTKAYLTDWGLANLKETVSMTREDRSGALCGPMGGTPRYMAPECLVECEKCSTMSDMWSLGITLLEMFTNSQAWSYSSMQELRKLLYTKETPLALTRLQPALHDIVKPLIEYEPKSRMNAKDLVILLKSKVDLTKRYGYKW</sequence>
<evidence type="ECO:0000259" key="7">
    <source>
        <dbReference type="PROSITE" id="PS51720"/>
    </source>
</evidence>
<dbReference type="AlphaFoldDB" id="A0A6P8FVP9"/>
<dbReference type="CDD" id="cd14014">
    <property type="entry name" value="STKc_PknB_like"/>
    <property type="match status" value="1"/>
</dbReference>
<protein>
    <submittedName>
        <fullName evidence="9">GTPase IMAP family member 8-like</fullName>
    </submittedName>
</protein>
<dbReference type="CDD" id="cd01852">
    <property type="entry name" value="AIG1"/>
    <property type="match status" value="2"/>
</dbReference>
<feature type="binding site" evidence="4">
    <location>
        <position position="753"/>
    </location>
    <ligand>
        <name>ATP</name>
        <dbReference type="ChEBI" id="CHEBI:30616"/>
    </ligand>
</feature>
<dbReference type="InterPro" id="IPR008271">
    <property type="entry name" value="Ser/Thr_kinase_AS"/>
</dbReference>
<dbReference type="PROSITE" id="PS00107">
    <property type="entry name" value="PROTEIN_KINASE_ATP"/>
    <property type="match status" value="1"/>
</dbReference>
<evidence type="ECO:0000256" key="5">
    <source>
        <dbReference type="SAM" id="MobiDB-lite"/>
    </source>
</evidence>
<feature type="domain" description="AIG1-type G" evidence="7">
    <location>
        <begin position="1"/>
        <end position="182"/>
    </location>
</feature>
<reference evidence="9" key="1">
    <citation type="submission" date="2025-08" db="UniProtKB">
        <authorList>
            <consortium name="RefSeq"/>
        </authorList>
    </citation>
    <scope>IDENTIFICATION</scope>
</reference>
<feature type="domain" description="Protein kinase" evidence="6">
    <location>
        <begin position="726"/>
        <end position="995"/>
    </location>
</feature>
<keyword evidence="3" id="KW-0342">GTP-binding</keyword>